<dbReference type="EMBL" id="KB295624">
    <property type="protein sequence ID" value="ELU12854.1"/>
    <property type="molecule type" value="Genomic_DNA"/>
</dbReference>
<sequence>MMTIPASQDAATEAEVRFAHLLQPIKDLAKNWNIDLASELEEYLEQIENIPISFDGGATKMNFAEAALLIQGSACVYSRKVEYLYDLVKQMLGVVGPQQRKQQVGDAGNQGDQTVITKFPDEEFLSLDDIVEHKNIDLKNDTLDNCVDVMPQTPITLLKMDASEKADFPLISRKGEILGSRKDFKLNVCSVHPLSGTLLLDMSHLQRLEESFRNKLSSTPFSKNNPDAAEMDLQASHDLAPPSSQTDTDHMAQDDIPDATPLLHLSGGEEEDVDMAEEAALPAEEPRKSARHRLPRPTFQPTKPDVDFWSEIDPFVEGSKKVQSLKKGRKFQLPLGLESEELKKRKRGKRISDVKALDNIADFCLKIQQSYRAKCTGVLKEPPIPALESLYWKTQQKWQSERAKWKKMVSCQNDQNPEEEEEEVVGGVEEEEEGNHIDDPIPFDAVAGDHMSQDCTNDLDPNEPILSSYEQLVRQYVDGYLASAEQYAQITELSKRVSDWENKILPKLEEEEAHDGFDIHVCGTHVINAFKAEPENTMQTEEPDSSTIEFRKMVKNKPQYEVCRIFLATLQLANTYNVQIDVEGDLSSRMDAMRITLLNTQRHCDALAEYRAPSVEN</sequence>
<evidence type="ECO:0000313" key="13">
    <source>
        <dbReference type="Proteomes" id="UP000014760"/>
    </source>
</evidence>
<dbReference type="GO" id="GO:0051306">
    <property type="term" value="P:mitotic sister chromatid separation"/>
    <property type="evidence" value="ECO:0007669"/>
    <property type="project" value="TreeGrafter"/>
</dbReference>
<dbReference type="Pfam" id="PF16869">
    <property type="entry name" value="CNDH2_M"/>
    <property type="match status" value="1"/>
</dbReference>
<evidence type="ECO:0000259" key="8">
    <source>
        <dbReference type="Pfam" id="PF06278"/>
    </source>
</evidence>
<reference evidence="12" key="3">
    <citation type="submission" date="2015-06" db="UniProtKB">
        <authorList>
            <consortium name="EnsemblMetazoa"/>
        </authorList>
    </citation>
    <scope>IDENTIFICATION</scope>
</reference>
<dbReference type="InterPro" id="IPR009378">
    <property type="entry name" value="H2_N"/>
</dbReference>
<reference evidence="13" key="1">
    <citation type="submission" date="2012-12" db="EMBL/GenBank/DDBJ databases">
        <authorList>
            <person name="Hellsten U."/>
            <person name="Grimwood J."/>
            <person name="Chapman J.A."/>
            <person name="Shapiro H."/>
            <person name="Aerts A."/>
            <person name="Otillar R.P."/>
            <person name="Terry A.Y."/>
            <person name="Boore J.L."/>
            <person name="Simakov O."/>
            <person name="Marletaz F."/>
            <person name="Cho S.-J."/>
            <person name="Edsinger-Gonzales E."/>
            <person name="Havlak P."/>
            <person name="Kuo D.-H."/>
            <person name="Larsson T."/>
            <person name="Lv J."/>
            <person name="Arendt D."/>
            <person name="Savage R."/>
            <person name="Osoegawa K."/>
            <person name="de Jong P."/>
            <person name="Lindberg D.R."/>
            <person name="Seaver E.C."/>
            <person name="Weisblat D.A."/>
            <person name="Putnam N.H."/>
            <person name="Grigoriev I.V."/>
            <person name="Rokhsar D.S."/>
        </authorList>
    </citation>
    <scope>NUCLEOTIDE SEQUENCE</scope>
    <source>
        <strain evidence="13">I ESC-2004</strain>
    </source>
</reference>
<dbReference type="HOGENOM" id="CLU_010569_0_0_1"/>
<dbReference type="GO" id="GO:0010032">
    <property type="term" value="P:meiotic chromosome condensation"/>
    <property type="evidence" value="ECO:0007669"/>
    <property type="project" value="TreeGrafter"/>
</dbReference>
<dbReference type="GO" id="GO:0003682">
    <property type="term" value="F:chromatin binding"/>
    <property type="evidence" value="ECO:0007669"/>
    <property type="project" value="TreeGrafter"/>
</dbReference>
<evidence type="ECO:0000313" key="11">
    <source>
        <dbReference type="EMBL" id="ELU12854.1"/>
    </source>
</evidence>
<dbReference type="InterPro" id="IPR031719">
    <property type="entry name" value="H2_M"/>
</dbReference>
<dbReference type="Pfam" id="PF06278">
    <property type="entry name" value="CNDH2_N"/>
    <property type="match status" value="1"/>
</dbReference>
<evidence type="ECO:0000256" key="1">
    <source>
        <dbReference type="ARBA" id="ARBA00004123"/>
    </source>
</evidence>
<dbReference type="PANTHER" id="PTHR14324">
    <property type="entry name" value="CONDENSIN-2 COMPLEX SUBUNIT H2"/>
    <property type="match status" value="1"/>
</dbReference>
<comment type="subcellular location">
    <subcellularLocation>
        <location evidence="1">Nucleus</location>
    </subcellularLocation>
</comment>
<comment type="similarity">
    <text evidence="2">Belongs to the CND2 H2 (condensin-2 subunit 2) family.</text>
</comment>
<gene>
    <name evidence="11" type="ORF">CAPTEDRAFT_219248</name>
</gene>
<dbReference type="Pfam" id="PF16858">
    <property type="entry name" value="CNDH2_C"/>
    <property type="match status" value="1"/>
</dbReference>
<dbReference type="STRING" id="283909.R7V2S7"/>
<feature type="compositionally biased region" description="Acidic residues" evidence="7">
    <location>
        <begin position="268"/>
        <end position="277"/>
    </location>
</feature>
<dbReference type="PANTHER" id="PTHR14324:SF3">
    <property type="entry name" value="CONDENSIN-2 COMPLEX SUBUNIT H2"/>
    <property type="match status" value="1"/>
</dbReference>
<feature type="domain" description="Condensin-2 complex subunit H2 C-terminal" evidence="9">
    <location>
        <begin position="468"/>
        <end position="607"/>
    </location>
</feature>
<evidence type="ECO:0000259" key="10">
    <source>
        <dbReference type="Pfam" id="PF16869"/>
    </source>
</evidence>
<feature type="domain" description="Condensin II complex subunit H2 N-terminal" evidence="8">
    <location>
        <begin position="17"/>
        <end position="130"/>
    </location>
</feature>
<dbReference type="InterPro" id="IPR031739">
    <property type="entry name" value="Ncaph2"/>
</dbReference>
<dbReference type="OMA" id="FDPPEHK"/>
<evidence type="ECO:0000256" key="6">
    <source>
        <dbReference type="ARBA" id="ARBA00030479"/>
    </source>
</evidence>
<feature type="region of interest" description="Disordered" evidence="7">
    <location>
        <begin position="238"/>
        <end position="299"/>
    </location>
</feature>
<dbReference type="AlphaFoldDB" id="R7V2S7"/>
<evidence type="ECO:0000256" key="5">
    <source>
        <dbReference type="ARBA" id="ARBA00023242"/>
    </source>
</evidence>
<dbReference type="OrthoDB" id="10038475at2759"/>
<evidence type="ECO:0000256" key="4">
    <source>
        <dbReference type="ARBA" id="ARBA00023067"/>
    </source>
</evidence>
<dbReference type="EMBL" id="AMQN01005306">
    <property type="status" value="NOT_ANNOTATED_CDS"/>
    <property type="molecule type" value="Genomic_DNA"/>
</dbReference>
<accession>R7V2S7</accession>
<evidence type="ECO:0000313" key="12">
    <source>
        <dbReference type="EnsemblMetazoa" id="CapteP219248"/>
    </source>
</evidence>
<name>R7V2S7_CAPTE</name>
<dbReference type="EnsemblMetazoa" id="CapteT219248">
    <property type="protein sequence ID" value="CapteP219248"/>
    <property type="gene ID" value="CapteG219248"/>
</dbReference>
<dbReference type="Proteomes" id="UP000014760">
    <property type="component" value="Unassembled WGS sequence"/>
</dbReference>
<organism evidence="11">
    <name type="scientific">Capitella teleta</name>
    <name type="common">Polychaete worm</name>
    <dbReference type="NCBI Taxonomy" id="283909"/>
    <lineage>
        <taxon>Eukaryota</taxon>
        <taxon>Metazoa</taxon>
        <taxon>Spiralia</taxon>
        <taxon>Lophotrochozoa</taxon>
        <taxon>Annelida</taxon>
        <taxon>Polychaeta</taxon>
        <taxon>Sedentaria</taxon>
        <taxon>Scolecida</taxon>
        <taxon>Capitellidae</taxon>
        <taxon>Capitella</taxon>
    </lineage>
</organism>
<dbReference type="GO" id="GO:0005634">
    <property type="term" value="C:nucleus"/>
    <property type="evidence" value="ECO:0007669"/>
    <property type="project" value="UniProtKB-SubCell"/>
</dbReference>
<keyword evidence="13" id="KW-1185">Reference proteome</keyword>
<dbReference type="InterPro" id="IPR031737">
    <property type="entry name" value="CNDH2_C"/>
</dbReference>
<evidence type="ECO:0000256" key="2">
    <source>
        <dbReference type="ARBA" id="ARBA00007844"/>
    </source>
</evidence>
<dbReference type="GO" id="GO:0000796">
    <property type="term" value="C:condensin complex"/>
    <property type="evidence" value="ECO:0007669"/>
    <property type="project" value="TreeGrafter"/>
</dbReference>
<evidence type="ECO:0000256" key="3">
    <source>
        <dbReference type="ARBA" id="ARBA00016903"/>
    </source>
</evidence>
<reference evidence="11 13" key="2">
    <citation type="journal article" date="2013" name="Nature">
        <title>Insights into bilaterian evolution from three spiralian genomes.</title>
        <authorList>
            <person name="Simakov O."/>
            <person name="Marletaz F."/>
            <person name="Cho S.J."/>
            <person name="Edsinger-Gonzales E."/>
            <person name="Havlak P."/>
            <person name="Hellsten U."/>
            <person name="Kuo D.H."/>
            <person name="Larsson T."/>
            <person name="Lv J."/>
            <person name="Arendt D."/>
            <person name="Savage R."/>
            <person name="Osoegawa K."/>
            <person name="de Jong P."/>
            <person name="Grimwood J."/>
            <person name="Chapman J.A."/>
            <person name="Shapiro H."/>
            <person name="Aerts A."/>
            <person name="Otillar R.P."/>
            <person name="Terry A.Y."/>
            <person name="Boore J.L."/>
            <person name="Grigoriev I.V."/>
            <person name="Lindberg D.R."/>
            <person name="Seaver E.C."/>
            <person name="Weisblat D.A."/>
            <person name="Putnam N.H."/>
            <person name="Rokhsar D.S."/>
        </authorList>
    </citation>
    <scope>NUCLEOTIDE SEQUENCE</scope>
    <source>
        <strain evidence="11 13">I ESC-2004</strain>
    </source>
</reference>
<keyword evidence="5" id="KW-0539">Nucleus</keyword>
<evidence type="ECO:0000259" key="9">
    <source>
        <dbReference type="Pfam" id="PF16858"/>
    </source>
</evidence>
<proteinExistence type="inferred from homology"/>
<protein>
    <recommendedName>
        <fullName evidence="3">Condensin-2 complex subunit H2</fullName>
    </recommendedName>
    <alternativeName>
        <fullName evidence="6">Non-SMC condensin II complex subunit H2</fullName>
    </alternativeName>
</protein>
<feature type="domain" description="Condensin II complex subunit H2 middle" evidence="10">
    <location>
        <begin position="153"/>
        <end position="232"/>
    </location>
</feature>
<evidence type="ECO:0000256" key="7">
    <source>
        <dbReference type="SAM" id="MobiDB-lite"/>
    </source>
</evidence>
<keyword evidence="4" id="KW-0226">DNA condensation</keyword>